<feature type="binding site" evidence="4">
    <location>
        <position position="113"/>
    </location>
    <ligand>
        <name>S-methyl-5'-thioadenosine</name>
        <dbReference type="ChEBI" id="CHEBI:17509"/>
    </ligand>
</feature>
<dbReference type="PROSITE" id="PS51006">
    <property type="entry name" value="PABS_2"/>
    <property type="match status" value="1"/>
</dbReference>
<dbReference type="GO" id="GO:0005829">
    <property type="term" value="C:cytosol"/>
    <property type="evidence" value="ECO:0007669"/>
    <property type="project" value="TreeGrafter"/>
</dbReference>
<keyword evidence="3 4" id="KW-0620">Polyamine biosynthesis</keyword>
<proteinExistence type="inferred from homology"/>
<dbReference type="EMBL" id="LCNT01000001">
    <property type="protein sequence ID" value="KKU61805.1"/>
    <property type="molecule type" value="Genomic_DNA"/>
</dbReference>
<dbReference type="GO" id="GO:0004766">
    <property type="term" value="F:spermidine synthase activity"/>
    <property type="evidence" value="ECO:0007669"/>
    <property type="project" value="UniProtKB-UniRule"/>
</dbReference>
<comment type="caution">
    <text evidence="7">The sequence shown here is derived from an EMBL/GenBank/DDBJ whole genome shotgun (WGS) entry which is preliminary data.</text>
</comment>
<gene>
    <name evidence="4" type="primary">speE</name>
    <name evidence="7" type="ORF">UX85_C0001G0019</name>
</gene>
<evidence type="ECO:0000259" key="6">
    <source>
        <dbReference type="PROSITE" id="PS51006"/>
    </source>
</evidence>
<dbReference type="Proteomes" id="UP000033860">
    <property type="component" value="Unassembled WGS sequence"/>
</dbReference>
<feature type="binding site" evidence="4">
    <location>
        <position position="93"/>
    </location>
    <ligand>
        <name>spermidine</name>
        <dbReference type="ChEBI" id="CHEBI:57834"/>
    </ligand>
</feature>
<reference evidence="7 8" key="1">
    <citation type="journal article" date="2015" name="Nature">
        <title>rRNA introns, odd ribosomes, and small enigmatic genomes across a large radiation of phyla.</title>
        <authorList>
            <person name="Brown C.T."/>
            <person name="Hug L.A."/>
            <person name="Thomas B.C."/>
            <person name="Sharon I."/>
            <person name="Castelle C.J."/>
            <person name="Singh A."/>
            <person name="Wilkins M.J."/>
            <person name="Williams K.H."/>
            <person name="Banfield J.F."/>
        </authorList>
    </citation>
    <scope>NUCLEOTIDE SEQUENCE [LARGE SCALE GENOMIC DNA]</scope>
</reference>
<dbReference type="HAMAP" id="MF_00198">
    <property type="entry name" value="Spermidine_synth"/>
    <property type="match status" value="1"/>
</dbReference>
<comment type="pathway">
    <text evidence="4">Amine and polyamine biosynthesis; spermidine biosynthesis; spermidine from putrescine: step 1/1.</text>
</comment>
<evidence type="ECO:0000256" key="4">
    <source>
        <dbReference type="HAMAP-Rule" id="MF_00198"/>
    </source>
</evidence>
<dbReference type="SUPFAM" id="SSF53335">
    <property type="entry name" value="S-adenosyl-L-methionine-dependent methyltransferases"/>
    <property type="match status" value="1"/>
</dbReference>
<dbReference type="AlphaFoldDB" id="A0A0G1UVQ8"/>
<dbReference type="Pfam" id="PF17284">
    <property type="entry name" value="Spermine_synt_N"/>
    <property type="match status" value="1"/>
</dbReference>
<dbReference type="InterPro" id="IPR029063">
    <property type="entry name" value="SAM-dependent_MTases_sf"/>
</dbReference>
<dbReference type="GO" id="GO:0008295">
    <property type="term" value="P:spermidine biosynthetic process"/>
    <property type="evidence" value="ECO:0007669"/>
    <property type="project" value="UniProtKB-UniRule"/>
</dbReference>
<dbReference type="InterPro" id="IPR037163">
    <property type="entry name" value="Spermidine_synt_N_sf"/>
</dbReference>
<dbReference type="InterPro" id="IPR001045">
    <property type="entry name" value="Spermi_synthase"/>
</dbReference>
<dbReference type="InterPro" id="IPR035246">
    <property type="entry name" value="Spermidine_synt_N"/>
</dbReference>
<evidence type="ECO:0000256" key="5">
    <source>
        <dbReference type="PROSITE-ProRule" id="PRU00354"/>
    </source>
</evidence>
<dbReference type="CDD" id="cd02440">
    <property type="entry name" value="AdoMet_MTases"/>
    <property type="match status" value="1"/>
</dbReference>
<evidence type="ECO:0000256" key="2">
    <source>
        <dbReference type="ARBA" id="ARBA00022679"/>
    </source>
</evidence>
<feature type="binding site" evidence="4">
    <location>
        <begin position="144"/>
        <end position="145"/>
    </location>
    <ligand>
        <name>S-methyl-5'-thioadenosine</name>
        <dbReference type="ChEBI" id="CHEBI:17509"/>
    </ligand>
</feature>
<feature type="binding site" evidence="4">
    <location>
        <position position="37"/>
    </location>
    <ligand>
        <name>S-methyl-5'-thioadenosine</name>
        <dbReference type="ChEBI" id="CHEBI:17509"/>
    </ligand>
</feature>
<dbReference type="InterPro" id="IPR030373">
    <property type="entry name" value="PABS_CS"/>
</dbReference>
<accession>A0A0G1UVQ8</accession>
<dbReference type="InterPro" id="IPR030374">
    <property type="entry name" value="PABS"/>
</dbReference>
<name>A0A0G1UVQ8_9BACT</name>
<comment type="caution">
    <text evidence="4">Lacks the conserved Asp active site.</text>
</comment>
<dbReference type="PANTHER" id="PTHR11558:SF11">
    <property type="entry name" value="SPERMIDINE SYNTHASE"/>
    <property type="match status" value="1"/>
</dbReference>
<feature type="domain" description="PABS" evidence="6">
    <location>
        <begin position="8"/>
        <end position="249"/>
    </location>
</feature>
<dbReference type="PANTHER" id="PTHR11558">
    <property type="entry name" value="SPERMIDINE/SPERMINE SYNTHASE"/>
    <property type="match status" value="1"/>
</dbReference>
<organism evidence="7 8">
    <name type="scientific">Candidatus Beckwithbacteria bacterium GW2011_GWB1_47_15</name>
    <dbReference type="NCBI Taxonomy" id="1618371"/>
    <lineage>
        <taxon>Bacteria</taxon>
        <taxon>Candidatus Beckwithiibacteriota</taxon>
    </lineage>
</organism>
<dbReference type="EC" id="2.5.1.16" evidence="4"/>
<keyword evidence="4" id="KW-0745">Spermidine biosynthesis</keyword>
<dbReference type="Pfam" id="PF01564">
    <property type="entry name" value="Spermine_synth"/>
    <property type="match status" value="1"/>
</dbReference>
<comment type="caution">
    <text evidence="4 5">Lacks conserved residue(s) required for the propagation of feature annotation.</text>
</comment>
<evidence type="ECO:0000256" key="1">
    <source>
        <dbReference type="ARBA" id="ARBA00007867"/>
    </source>
</evidence>
<sequence>MTSSPSGKSWLYDEYADGAGLSFKIDKILASQQTKFQNIKIVKAKTLGTTLLLNNWIYRTEDQGTAMPEMIVHVPMSVGKFKKKRVLLIGGGDGHSVAELIKYQEVEPIDMVDIDQTVVKLCSQHFPVAKKAFQDKRVKLHIAEGSQFIKSQPENFYDVIFVTGTEAFDAKGKPGISFSLFETRFYKDCFKKLNQQGILLTDGQNGYYGEKFYQSINRKLKTTFSLAKNYSVTCKYIPGGLYLMNIASKKLDPEKDIYPRSIKDLNYYNAKIHQSSFALPQFLI</sequence>
<dbReference type="UniPathway" id="UPA00248">
    <property type="reaction ID" value="UER00314"/>
</dbReference>
<comment type="similarity">
    <text evidence="1 4">Belongs to the spermidine/spermine synthase family.</text>
</comment>
<dbReference type="Gene3D" id="2.30.140.10">
    <property type="entry name" value="Spermidine synthase, tetramerisation domain"/>
    <property type="match status" value="1"/>
</dbReference>
<comment type="catalytic activity">
    <reaction evidence="4">
        <text>S-adenosyl 3-(methylsulfanyl)propylamine + putrescine = S-methyl-5'-thioadenosine + spermidine + H(+)</text>
        <dbReference type="Rhea" id="RHEA:12721"/>
        <dbReference type="ChEBI" id="CHEBI:15378"/>
        <dbReference type="ChEBI" id="CHEBI:17509"/>
        <dbReference type="ChEBI" id="CHEBI:57443"/>
        <dbReference type="ChEBI" id="CHEBI:57834"/>
        <dbReference type="ChEBI" id="CHEBI:326268"/>
        <dbReference type="EC" id="2.5.1.16"/>
    </reaction>
</comment>
<dbReference type="PROSITE" id="PS01330">
    <property type="entry name" value="PABS_1"/>
    <property type="match status" value="1"/>
</dbReference>
<comment type="subunit">
    <text evidence="4">Homodimer or homotetramer.</text>
</comment>
<evidence type="ECO:0000256" key="3">
    <source>
        <dbReference type="ARBA" id="ARBA00023115"/>
    </source>
</evidence>
<evidence type="ECO:0000313" key="7">
    <source>
        <dbReference type="EMBL" id="KKU61805.1"/>
    </source>
</evidence>
<evidence type="ECO:0000313" key="8">
    <source>
        <dbReference type="Proteomes" id="UP000033860"/>
    </source>
</evidence>
<protein>
    <recommendedName>
        <fullName evidence="4">Polyamine aminopropyltransferase</fullName>
    </recommendedName>
    <alternativeName>
        <fullName evidence="4">Putrescine aminopropyltransferase</fullName>
        <shortName evidence="4">PAPT</shortName>
    </alternativeName>
    <alternativeName>
        <fullName evidence="4">Spermidine synthase</fullName>
        <shortName evidence="4">SPDS</shortName>
        <shortName evidence="4">SPDSY</shortName>
        <ecNumber evidence="4">2.5.1.16</ecNumber>
    </alternativeName>
</protein>
<dbReference type="Gene3D" id="3.40.50.150">
    <property type="entry name" value="Vaccinia Virus protein VP39"/>
    <property type="match status" value="1"/>
</dbReference>
<keyword evidence="2 4" id="KW-0808">Transferase</keyword>
<comment type="function">
    <text evidence="4">Catalyzes the irreversible transfer of a propylamine group from the amino donor S-adenosylmethioninamine (decarboxy-AdoMet) to putrescine (1,4-diaminobutane) to yield spermidine.</text>
</comment>